<organism evidence="2">
    <name type="scientific">Thermodesulfobacterium geofontis</name>
    <dbReference type="NCBI Taxonomy" id="1295609"/>
    <lineage>
        <taxon>Bacteria</taxon>
        <taxon>Pseudomonadati</taxon>
        <taxon>Thermodesulfobacteriota</taxon>
        <taxon>Thermodesulfobacteria</taxon>
        <taxon>Thermodesulfobacteriales</taxon>
        <taxon>Thermodesulfobacteriaceae</taxon>
        <taxon>Thermodesulfobacterium</taxon>
    </lineage>
</organism>
<evidence type="ECO:0000313" key="2">
    <source>
        <dbReference type="EMBL" id="HHQ16746.1"/>
    </source>
</evidence>
<dbReference type="Gene3D" id="1.20.120.330">
    <property type="entry name" value="Nucleotidyltransferases domain 2"/>
    <property type="match status" value="1"/>
</dbReference>
<accession>A0A7V6CEG0</accession>
<evidence type="ECO:0000259" key="1">
    <source>
        <dbReference type="PROSITE" id="PS50910"/>
    </source>
</evidence>
<dbReference type="PROSITE" id="PS50910">
    <property type="entry name" value="HEPN"/>
    <property type="match status" value="1"/>
</dbReference>
<dbReference type="SMART" id="SM00748">
    <property type="entry name" value="HEPN"/>
    <property type="match status" value="1"/>
</dbReference>
<sequence>MSLKEIEFLKEKSKKFYSNALHLFEKGDYDLCAFNLEQSCQLLLKYLIAKCIGEWPKTHYLEQLLRSLSEVYDKPEIYEYYIKNELFFDDLTDAYFTTRYFPKVFTKSLAEKLIENYRKFLEFLEETLNEKIDFNI</sequence>
<name>A0A7V6CEG0_9BACT</name>
<dbReference type="EMBL" id="DRWR01000130">
    <property type="protein sequence ID" value="HHQ16746.1"/>
    <property type="molecule type" value="Genomic_DNA"/>
</dbReference>
<comment type="caution">
    <text evidence="2">The sequence shown here is derived from an EMBL/GenBank/DDBJ whole genome shotgun (WGS) entry which is preliminary data.</text>
</comment>
<dbReference type="InterPro" id="IPR007842">
    <property type="entry name" value="HEPN_dom"/>
</dbReference>
<gene>
    <name evidence="2" type="ORF">ENM15_08055</name>
</gene>
<dbReference type="Pfam" id="PF05168">
    <property type="entry name" value="HEPN"/>
    <property type="match status" value="1"/>
</dbReference>
<dbReference type="AlphaFoldDB" id="A0A7V6CEG0"/>
<dbReference type="SUPFAM" id="SSF81593">
    <property type="entry name" value="Nucleotidyltransferase substrate binding subunit/domain"/>
    <property type="match status" value="1"/>
</dbReference>
<feature type="domain" description="HEPN" evidence="1">
    <location>
        <begin position="10"/>
        <end position="120"/>
    </location>
</feature>
<protein>
    <submittedName>
        <fullName evidence="2">HEPN domain-containing protein</fullName>
    </submittedName>
</protein>
<reference evidence="2" key="1">
    <citation type="journal article" date="2020" name="mSystems">
        <title>Genome- and Community-Level Interaction Insights into Carbon Utilization and Element Cycling Functions of Hydrothermarchaeota in Hydrothermal Sediment.</title>
        <authorList>
            <person name="Zhou Z."/>
            <person name="Liu Y."/>
            <person name="Xu W."/>
            <person name="Pan J."/>
            <person name="Luo Z.H."/>
            <person name="Li M."/>
        </authorList>
    </citation>
    <scope>NUCLEOTIDE SEQUENCE [LARGE SCALE GENOMIC DNA]</scope>
    <source>
        <strain evidence="2">SpSt-106</strain>
    </source>
</reference>
<proteinExistence type="predicted"/>